<reference evidence="3" key="1">
    <citation type="journal article" date="2019" name="Int. J. Syst. Evol. Microbiol.">
        <title>The Global Catalogue of Microorganisms (GCM) 10K type strain sequencing project: providing services to taxonomists for standard genome sequencing and annotation.</title>
        <authorList>
            <consortium name="The Broad Institute Genomics Platform"/>
            <consortium name="The Broad Institute Genome Sequencing Center for Infectious Disease"/>
            <person name="Wu L."/>
            <person name="Ma J."/>
        </authorList>
    </citation>
    <scope>NUCLEOTIDE SEQUENCE [LARGE SCALE GENOMIC DNA]</scope>
    <source>
        <strain evidence="3">CGMCC 1.12664</strain>
    </source>
</reference>
<name>A0A916ZVK4_9RHOB</name>
<evidence type="ECO:0000313" key="3">
    <source>
        <dbReference type="Proteomes" id="UP000612855"/>
    </source>
</evidence>
<dbReference type="Pfam" id="PF03886">
    <property type="entry name" value="ABC_trans_aux"/>
    <property type="match status" value="1"/>
</dbReference>
<dbReference type="Proteomes" id="UP000612855">
    <property type="component" value="Unassembled WGS sequence"/>
</dbReference>
<gene>
    <name evidence="2" type="ORF">GCM10011360_01040</name>
</gene>
<comment type="caution">
    <text evidence="2">The sequence shown here is derived from an EMBL/GenBank/DDBJ whole genome shotgun (WGS) entry which is preliminary data.</text>
</comment>
<keyword evidence="3" id="KW-1185">Reference proteome</keyword>
<dbReference type="AlphaFoldDB" id="A0A916ZVK4"/>
<evidence type="ECO:0000259" key="1">
    <source>
        <dbReference type="Pfam" id="PF03886"/>
    </source>
</evidence>
<keyword evidence="2" id="KW-0449">Lipoprotein</keyword>
<dbReference type="PROSITE" id="PS51257">
    <property type="entry name" value="PROKAR_LIPOPROTEIN"/>
    <property type="match status" value="1"/>
</dbReference>
<evidence type="ECO:0000313" key="2">
    <source>
        <dbReference type="EMBL" id="GGE16058.1"/>
    </source>
</evidence>
<protein>
    <submittedName>
        <fullName evidence="2">Lipoprotein</fullName>
    </submittedName>
</protein>
<dbReference type="SUPFAM" id="SSF159594">
    <property type="entry name" value="XCC0632-like"/>
    <property type="match status" value="1"/>
</dbReference>
<dbReference type="Gene3D" id="3.40.50.10610">
    <property type="entry name" value="ABC-type transport auxiliary lipoprotein component"/>
    <property type="match status" value="1"/>
</dbReference>
<proteinExistence type="predicted"/>
<sequence length="186" mass="19824">MLRFAFPALLFLAACGGDGPRYAMDPAPLTDGAVKRLRVSTLEVRDVSLPAYAEDSQILLEGKGGALTPVKNAVWADEPVRSTTILLADRLGRASTATVAAEPWPLETPAQAAVHVRVSEMVARETGQFSLRGQFAVSSYDRVIPERIRRFDILVPLADTSPAGIARASGVALGELADTILAELAR</sequence>
<dbReference type="EMBL" id="BMFJ01000001">
    <property type="protein sequence ID" value="GGE16058.1"/>
    <property type="molecule type" value="Genomic_DNA"/>
</dbReference>
<dbReference type="InterPro" id="IPR005586">
    <property type="entry name" value="ABC_trans_aux"/>
</dbReference>
<accession>A0A916ZVK4</accession>
<dbReference type="RefSeq" id="WP_188475684.1">
    <property type="nucleotide sequence ID" value="NZ_BMFJ01000001.1"/>
</dbReference>
<feature type="domain" description="ABC-type transport auxiliary lipoprotein component" evidence="1">
    <location>
        <begin position="31"/>
        <end position="180"/>
    </location>
</feature>
<organism evidence="2 3">
    <name type="scientific">Primorskyibacter flagellatus</name>
    <dbReference type="NCBI Taxonomy" id="1387277"/>
    <lineage>
        <taxon>Bacteria</taxon>
        <taxon>Pseudomonadati</taxon>
        <taxon>Pseudomonadota</taxon>
        <taxon>Alphaproteobacteria</taxon>
        <taxon>Rhodobacterales</taxon>
        <taxon>Roseobacteraceae</taxon>
        <taxon>Primorskyibacter</taxon>
    </lineage>
</organism>